<evidence type="ECO:0000256" key="5">
    <source>
        <dbReference type="ARBA" id="ARBA00022692"/>
    </source>
</evidence>
<dbReference type="InterPro" id="IPR001036">
    <property type="entry name" value="Acrflvin-R"/>
</dbReference>
<evidence type="ECO:0000256" key="1">
    <source>
        <dbReference type="ARBA" id="ARBA00004429"/>
    </source>
</evidence>
<keyword evidence="4" id="KW-0997">Cell inner membrane</keyword>
<evidence type="ECO:0000256" key="4">
    <source>
        <dbReference type="ARBA" id="ARBA00022519"/>
    </source>
</evidence>
<dbReference type="RefSeq" id="WP_044414858.1">
    <property type="nucleotide sequence ID" value="NZ_JXXE01000422.1"/>
</dbReference>
<feature type="transmembrane region" description="Helical" evidence="8">
    <location>
        <begin position="529"/>
        <end position="548"/>
    </location>
</feature>
<dbReference type="NCBIfam" id="NF033617">
    <property type="entry name" value="RND_permease_2"/>
    <property type="match status" value="1"/>
</dbReference>
<keyword evidence="7 8" id="KW-0472">Membrane</keyword>
<feature type="transmembrane region" description="Helical" evidence="8">
    <location>
        <begin position="12"/>
        <end position="32"/>
    </location>
</feature>
<dbReference type="SUPFAM" id="SSF82693">
    <property type="entry name" value="Multidrug efflux transporter AcrB pore domain, PN1, PN2, PC1 and PC2 subdomains"/>
    <property type="match status" value="3"/>
</dbReference>
<dbReference type="SUPFAM" id="SSF82866">
    <property type="entry name" value="Multidrug efflux transporter AcrB transmembrane domain"/>
    <property type="match status" value="2"/>
</dbReference>
<dbReference type="Proteomes" id="UP000032515">
    <property type="component" value="Unassembled WGS sequence"/>
</dbReference>
<feature type="transmembrane region" description="Helical" evidence="8">
    <location>
        <begin position="360"/>
        <end position="381"/>
    </location>
</feature>
<dbReference type="Gene3D" id="3.30.2090.10">
    <property type="entry name" value="Multidrug efflux transporter AcrB TolC docking domain, DN and DC subdomains"/>
    <property type="match status" value="2"/>
</dbReference>
<keyword evidence="6 8" id="KW-1133">Transmembrane helix</keyword>
<dbReference type="PATRIC" id="fig|1076.23.peg.4673"/>
<protein>
    <submittedName>
        <fullName evidence="9">Acriflavine resistance protein B</fullName>
    </submittedName>
</protein>
<evidence type="ECO:0000313" key="9">
    <source>
        <dbReference type="EMBL" id="KIZ39526.1"/>
    </source>
</evidence>
<feature type="transmembrane region" description="Helical" evidence="8">
    <location>
        <begin position="463"/>
        <end position="482"/>
    </location>
</feature>
<comment type="caution">
    <text evidence="9">The sequence shown here is derived from an EMBL/GenBank/DDBJ whole genome shotgun (WGS) entry which is preliminary data.</text>
</comment>
<feature type="transmembrane region" description="Helical" evidence="8">
    <location>
        <begin position="334"/>
        <end position="353"/>
    </location>
</feature>
<dbReference type="FunFam" id="1.20.1640.10:FF:000001">
    <property type="entry name" value="Efflux pump membrane transporter"/>
    <property type="match status" value="1"/>
</dbReference>
<name>A0A0D7EFU6_RHOPL</name>
<evidence type="ECO:0000256" key="7">
    <source>
        <dbReference type="ARBA" id="ARBA00023136"/>
    </source>
</evidence>
<keyword evidence="2" id="KW-0813">Transport</keyword>
<evidence type="ECO:0000256" key="8">
    <source>
        <dbReference type="SAM" id="Phobius"/>
    </source>
</evidence>
<dbReference type="GO" id="GO:0005886">
    <property type="term" value="C:plasma membrane"/>
    <property type="evidence" value="ECO:0007669"/>
    <property type="project" value="UniProtKB-SubCell"/>
</dbReference>
<dbReference type="PRINTS" id="PR00702">
    <property type="entry name" value="ACRIFLAVINRP"/>
</dbReference>
<keyword evidence="3" id="KW-1003">Cell membrane</keyword>
<dbReference type="PANTHER" id="PTHR32063">
    <property type="match status" value="1"/>
</dbReference>
<feature type="transmembrane region" description="Helical" evidence="8">
    <location>
        <begin position="954"/>
        <end position="975"/>
    </location>
</feature>
<accession>A0A0D7EFU6</accession>
<comment type="subcellular location">
    <subcellularLocation>
        <location evidence="1">Cell inner membrane</location>
        <topology evidence="1">Multi-pass membrane protein</topology>
    </subcellularLocation>
</comment>
<proteinExistence type="predicted"/>
<dbReference type="SUPFAM" id="SSF82714">
    <property type="entry name" value="Multidrug efflux transporter AcrB TolC docking domain, DN and DC subdomains"/>
    <property type="match status" value="2"/>
</dbReference>
<dbReference type="AlphaFoldDB" id="A0A0D7EFU6"/>
<dbReference type="Gene3D" id="3.30.70.1440">
    <property type="entry name" value="Multidrug efflux transporter AcrB pore domain"/>
    <property type="match status" value="1"/>
</dbReference>
<feature type="transmembrane region" description="Helical" evidence="8">
    <location>
        <begin position="987"/>
        <end position="1013"/>
    </location>
</feature>
<gene>
    <name evidence="9" type="ORF">OO17_20180</name>
</gene>
<reference evidence="9 10" key="1">
    <citation type="submission" date="2014-11" db="EMBL/GenBank/DDBJ databases">
        <title>Genomics and ecophysiology of heterotrophic nitrogen fixing bacteria isolated from estuarine surface water.</title>
        <authorList>
            <person name="Bentzon-Tilia M."/>
            <person name="Severin I."/>
            <person name="Hansen L.H."/>
            <person name="Riemann L."/>
        </authorList>
    </citation>
    <scope>NUCLEOTIDE SEQUENCE [LARGE SCALE GENOMIC DNA]</scope>
    <source>
        <strain evidence="9 10">BAL398</strain>
    </source>
</reference>
<organism evidence="9 10">
    <name type="scientific">Rhodopseudomonas palustris</name>
    <dbReference type="NCBI Taxonomy" id="1076"/>
    <lineage>
        <taxon>Bacteria</taxon>
        <taxon>Pseudomonadati</taxon>
        <taxon>Pseudomonadota</taxon>
        <taxon>Alphaproteobacteria</taxon>
        <taxon>Hyphomicrobiales</taxon>
        <taxon>Nitrobacteraceae</taxon>
        <taxon>Rhodopseudomonas</taxon>
    </lineage>
</organism>
<keyword evidence="5 8" id="KW-0812">Transmembrane</keyword>
<dbReference type="GO" id="GO:0042910">
    <property type="term" value="F:xenobiotic transmembrane transporter activity"/>
    <property type="evidence" value="ECO:0007669"/>
    <property type="project" value="TreeGrafter"/>
</dbReference>
<dbReference type="InterPro" id="IPR027463">
    <property type="entry name" value="AcrB_DN_DC_subdom"/>
</dbReference>
<dbReference type="OrthoDB" id="9807350at2"/>
<feature type="transmembrane region" description="Helical" evidence="8">
    <location>
        <begin position="859"/>
        <end position="876"/>
    </location>
</feature>
<sequence length="1041" mass="110290">MSVSEPFIRRPVATSLLGIALLLGGLLGYWGLPVSALPQVDFPTVQVTTQLPGASPDVVASLITAPLERQLGQIPSLTAMKSTSSFGVSQVSLQFDLNRDIDGATQDVQAAINAAAGILPKNLPYPPTYAKVNPADAPVMTLALTSPTSSLRAMSDIADTLLAQRLSQISGVGKVTVLGGLKPAVRVQADLSRLAAYGISMEDLRSAIAGANVSGPKGSLDGSQQAYTIAANDQIAAADAYKPIIVAYRNGAPVTIGDVARIVDGLENDRTGGWYNGTPAVILDIQRQPGANVIEVVRQIRAEIPKVQRAIPAGVKLTVVSDRTVTIRASVHDVQFTLLLSVGLVTLVVLLFLRSMRATIIAGVALPLSLITSFGVMYFAGFSLDNLSLMALTIGTGFVVDDAIVMIENIVRHMEDGESPMQAALSGASEIGFTVISLTVSLIAVFIPLLFMSGLVGRMFREFALTLTIAVVTSAIVSLTLTPMMCSRLLKHAGEERQIPGLATISGWIDRSAESYHRTLLWVLRHQRATLVVTFVTIAATLVLYVVAPKGFLPLQDTASITAVTEAGPDVSFAEMQARQAETADAIKADPDVTGVVSVIGAGSVNPTTNVGRLVMNLKPRGERQADVSAVIARLKQRVAAIPGMTVYFQAVQDVQISTQSSRSQYQYTLTGTDAAQVGLWANNLVAEMRRDPLFRDVSSEAQNGGLRAALDIDRQRAGQLGVSIQAVNDTLNDAFAQRQISTIYGQANQYRVVLEAMPEYQHDPSVLSKLYVPGNNGAQVPLSAVATMTRTTAPLAISHYDQFPAVSLSFNLAPGAALGDAVKAVAAIEQRIGMPGAIVGLYSGDAAEFSKSLAGQPWLILAALVTIYIVLGVLYESYIHPITILSTLPSAGVGAILALMLFGQDLSVIGLIGIILLMGIVKKNAIMMIDFALEAERHKGMSSYEAIVQACRLRFRPIMMTTLAALFGALPLAIESGTGAELRFPLGISIVGGLLLSQLLTLYTTPVIYLALDRLNRRVERALPPAEPAPPIAKPAGETP</sequence>
<evidence type="ECO:0000313" key="10">
    <source>
        <dbReference type="Proteomes" id="UP000032515"/>
    </source>
</evidence>
<evidence type="ECO:0000256" key="6">
    <source>
        <dbReference type="ARBA" id="ARBA00022989"/>
    </source>
</evidence>
<dbReference type="Gene3D" id="1.20.1640.10">
    <property type="entry name" value="Multidrug efflux transporter AcrB transmembrane domain"/>
    <property type="match status" value="2"/>
</dbReference>
<dbReference type="EMBL" id="JXXE01000422">
    <property type="protein sequence ID" value="KIZ39526.1"/>
    <property type="molecule type" value="Genomic_DNA"/>
</dbReference>
<evidence type="ECO:0000256" key="3">
    <source>
        <dbReference type="ARBA" id="ARBA00022475"/>
    </source>
</evidence>
<dbReference type="FunFam" id="3.30.70.1430:FF:000001">
    <property type="entry name" value="Efflux pump membrane transporter"/>
    <property type="match status" value="1"/>
</dbReference>
<feature type="transmembrane region" description="Helical" evidence="8">
    <location>
        <begin position="431"/>
        <end position="451"/>
    </location>
</feature>
<evidence type="ECO:0000256" key="2">
    <source>
        <dbReference type="ARBA" id="ARBA00022448"/>
    </source>
</evidence>
<dbReference type="Gene3D" id="3.30.70.1320">
    <property type="entry name" value="Multidrug efflux transporter AcrB pore domain like"/>
    <property type="match status" value="1"/>
</dbReference>
<dbReference type="Pfam" id="PF00873">
    <property type="entry name" value="ACR_tran"/>
    <property type="match status" value="1"/>
</dbReference>
<dbReference type="Gene3D" id="3.30.70.1430">
    <property type="entry name" value="Multidrug efflux transporter AcrB pore domain"/>
    <property type="match status" value="2"/>
</dbReference>
<dbReference type="PANTHER" id="PTHR32063:SF78">
    <property type="entry name" value="ACRB_ACRD_ACRF FAMILY PROTEIN"/>
    <property type="match status" value="1"/>
</dbReference>
<dbReference type="STRING" id="1421013.GCA_000504425_01238"/>